<dbReference type="SUPFAM" id="SSF53474">
    <property type="entry name" value="alpha/beta-Hydrolases"/>
    <property type="match status" value="1"/>
</dbReference>
<keyword evidence="5" id="KW-1185">Reference proteome</keyword>
<dbReference type="GO" id="GO:0006508">
    <property type="term" value="P:proteolysis"/>
    <property type="evidence" value="ECO:0007669"/>
    <property type="project" value="InterPro"/>
</dbReference>
<sequence>MKKFLSSLLLKIHLIIVGIVCLLPFSTFAQSKHQFKNALYLPLPFNYGREAIYTDEFLWNYYSGAVAQPKAGQNILGKQSTEQSTWISLEADTSGFFRPSPGVGGNLRNPNNPAGPGRIERSSSTTANQRTAFQRRGFGTGYLYITYKSPKAQDAVLNVKGNSAVLIDGELHAGDPYRMGWMNIPVKLKKGINAFYIRGMLVSAQLQFPDKPIYIQTEDTTLPDVILEKDRQNLVAGIVVVNTSAETLKDLKIHSSIDGAMATADVPAIPPHSTRKIAATLNASHVNDVGDVIARITLFRKNKTLDEQEISLRSLRADKPYRVTFISEIDGSVQYYAVNPAIGGEKANDALFFSVHGAGVEALGQAQAYKAKDWGTLVAPTNRRPRGFNWEDWGRLDALEVLTLAKQTLQPDSQRIYLTGHSMGGHGTWFLGATYPDKWAAIAPCAGYPTLKGYGSADGVIPDQGRNEMENTLLRASNQSDIIAYATNYKPLGVYVLHGDADRTVPVHYARQMREVLGKFHPNFNYYEYPGGSHWYGDESVDWKPLFDYFKWHKRKADTAVQTIDFKTANPNISASYYWMTIIQQQQALAFSHVVLNRDVEKRMITGTTDNIEMLKLDLTIFAKGGSVQIVLDSLNELSYIPQGNNSSVYLQKNNDAWQIISKPSLEDKGPHRNGVFKEAFNHRMVYVYGTNGTVEENKWALAKARYDAESWYYRGNGSFEIVADHEFSAEKYRDHNIIVIGNATTNRAWSILLADCPISVDASGVKVGDKQYTGDDLGGYFTWKKPGSDTHTLGVITGTGINGMRAATANQYFAGASGFPDYLFFRFGMLKSGADDVVDAGFYSNQWGIN</sequence>
<evidence type="ECO:0000256" key="2">
    <source>
        <dbReference type="SAM" id="MobiDB-lite"/>
    </source>
</evidence>
<dbReference type="PANTHER" id="PTHR43037:SF4">
    <property type="entry name" value="PEPTIDASE S9 PROLYL OLIGOPEPTIDASE CATALYTIC DOMAIN-CONTAINING PROTEIN"/>
    <property type="match status" value="1"/>
</dbReference>
<dbReference type="Gene3D" id="3.40.50.1820">
    <property type="entry name" value="alpha/beta hydrolase"/>
    <property type="match status" value="1"/>
</dbReference>
<dbReference type="EMBL" id="SUKA01000004">
    <property type="protein sequence ID" value="TJY64332.1"/>
    <property type="molecule type" value="Genomic_DNA"/>
</dbReference>
<proteinExistence type="predicted"/>
<comment type="caution">
    <text evidence="4">The sequence shown here is derived from an EMBL/GenBank/DDBJ whole genome shotgun (WGS) entry which is preliminary data.</text>
</comment>
<accession>A0A4U0H231</accession>
<reference evidence="4 5" key="1">
    <citation type="submission" date="2019-04" db="EMBL/GenBank/DDBJ databases">
        <title>Sphingobacterium olei sp. nov., isolated from oil-contaminated soil.</title>
        <authorList>
            <person name="Liu B."/>
        </authorList>
    </citation>
    <scope>NUCLEOTIDE SEQUENCE [LARGE SCALE GENOMIC DNA]</scope>
    <source>
        <strain evidence="4 5">Y3L14</strain>
    </source>
</reference>
<evidence type="ECO:0000256" key="1">
    <source>
        <dbReference type="ARBA" id="ARBA00022729"/>
    </source>
</evidence>
<feature type="domain" description="Peptidase S9 prolyl oligopeptidase catalytic" evidence="3">
    <location>
        <begin position="390"/>
        <end position="556"/>
    </location>
</feature>
<keyword evidence="4" id="KW-0378">Hydrolase</keyword>
<name>A0A4U0H231_9SPHI</name>
<evidence type="ECO:0000313" key="4">
    <source>
        <dbReference type="EMBL" id="TJY64332.1"/>
    </source>
</evidence>
<dbReference type="InterPro" id="IPR050955">
    <property type="entry name" value="Plant_Biomass_Hydrol_Est"/>
</dbReference>
<dbReference type="InterPro" id="IPR029058">
    <property type="entry name" value="AB_hydrolase_fold"/>
</dbReference>
<keyword evidence="1" id="KW-0732">Signal</keyword>
<dbReference type="PANTHER" id="PTHR43037">
    <property type="entry name" value="UNNAMED PRODUCT-RELATED"/>
    <property type="match status" value="1"/>
</dbReference>
<gene>
    <name evidence="4" type="ORF">FAZ19_14095</name>
</gene>
<evidence type="ECO:0000313" key="5">
    <source>
        <dbReference type="Proteomes" id="UP000309872"/>
    </source>
</evidence>
<dbReference type="Proteomes" id="UP000309872">
    <property type="component" value="Unassembled WGS sequence"/>
</dbReference>
<dbReference type="AlphaFoldDB" id="A0A4U0H231"/>
<dbReference type="InterPro" id="IPR001375">
    <property type="entry name" value="Peptidase_S9_cat"/>
</dbReference>
<dbReference type="Pfam" id="PF00326">
    <property type="entry name" value="Peptidase_S9"/>
    <property type="match status" value="1"/>
</dbReference>
<dbReference type="GO" id="GO:0008236">
    <property type="term" value="F:serine-type peptidase activity"/>
    <property type="evidence" value="ECO:0007669"/>
    <property type="project" value="InterPro"/>
</dbReference>
<evidence type="ECO:0000259" key="3">
    <source>
        <dbReference type="Pfam" id="PF00326"/>
    </source>
</evidence>
<organism evidence="4 5">
    <name type="scientific">Sphingobacterium alkalisoli</name>
    <dbReference type="NCBI Taxonomy" id="1874115"/>
    <lineage>
        <taxon>Bacteria</taxon>
        <taxon>Pseudomonadati</taxon>
        <taxon>Bacteroidota</taxon>
        <taxon>Sphingobacteriia</taxon>
        <taxon>Sphingobacteriales</taxon>
        <taxon>Sphingobacteriaceae</taxon>
        <taxon>Sphingobacterium</taxon>
    </lineage>
</organism>
<dbReference type="OrthoDB" id="9764953at2"/>
<protein>
    <submittedName>
        <fullName evidence="4">Alpha/beta hydrolase</fullName>
    </submittedName>
</protein>
<feature type="region of interest" description="Disordered" evidence="2">
    <location>
        <begin position="100"/>
        <end position="128"/>
    </location>
</feature>
<dbReference type="RefSeq" id="WP_136821392.1">
    <property type="nucleotide sequence ID" value="NZ_BMJX01000004.1"/>
</dbReference>